<dbReference type="OrthoDB" id="880456at2"/>
<dbReference type="KEGG" id="rgr:FZ934_08090"/>
<evidence type="ECO:0000313" key="1">
    <source>
        <dbReference type="EMBL" id="QFY60396.1"/>
    </source>
</evidence>
<dbReference type="RefSeq" id="WP_153270640.1">
    <property type="nucleotide sequence ID" value="NZ_CP043498.1"/>
</dbReference>
<gene>
    <name evidence="1" type="ORF">FZ934_08090</name>
</gene>
<organism evidence="1 2">
    <name type="scientific">Rhizobium grahamii</name>
    <dbReference type="NCBI Taxonomy" id="1120045"/>
    <lineage>
        <taxon>Bacteria</taxon>
        <taxon>Pseudomonadati</taxon>
        <taxon>Pseudomonadota</taxon>
        <taxon>Alphaproteobacteria</taxon>
        <taxon>Hyphomicrobiales</taxon>
        <taxon>Rhizobiaceae</taxon>
        <taxon>Rhizobium/Agrobacterium group</taxon>
        <taxon>Rhizobium</taxon>
    </lineage>
</organism>
<reference evidence="1 2" key="1">
    <citation type="submission" date="2019-08" db="EMBL/GenBank/DDBJ databases">
        <title>Prosopis cineraria nodule microbiome.</title>
        <authorList>
            <person name="Ali R."/>
            <person name="Chaluvadi S.R."/>
            <person name="Wang X."/>
        </authorList>
    </citation>
    <scope>NUCLEOTIDE SEQUENCE [LARGE SCALE GENOMIC DNA]</scope>
    <source>
        <strain evidence="1 2">BG7</strain>
    </source>
</reference>
<dbReference type="EMBL" id="CP043498">
    <property type="protein sequence ID" value="QFY60396.1"/>
    <property type="molecule type" value="Genomic_DNA"/>
</dbReference>
<sequence length="136" mass="14972">MTIMPVRIIHQSIDRNWQDVYAFASEPVNMPLWASGLASGLKPDGDDWIAEGVLGTARVSFVPKNAFGVIDHTVTIESGLRVYNALRVVPNGDGCVVMFTLLRLPDMTDEQFEADAAHVARDLESLRSLTENGDTR</sequence>
<dbReference type="AlphaFoldDB" id="A0A5Q0C3D2"/>
<dbReference type="InterPro" id="IPR023393">
    <property type="entry name" value="START-like_dom_sf"/>
</dbReference>
<keyword evidence="2" id="KW-1185">Reference proteome</keyword>
<accession>A0A5Q0C3D2</accession>
<evidence type="ECO:0000313" key="2">
    <source>
        <dbReference type="Proteomes" id="UP000326881"/>
    </source>
</evidence>
<protein>
    <submittedName>
        <fullName evidence="1">SRPBCC family protein</fullName>
    </submittedName>
</protein>
<dbReference type="Gene3D" id="3.30.530.20">
    <property type="match status" value="1"/>
</dbReference>
<name>A0A5Q0C3D2_9HYPH</name>
<dbReference type="SUPFAM" id="SSF55961">
    <property type="entry name" value="Bet v1-like"/>
    <property type="match status" value="1"/>
</dbReference>
<proteinExistence type="predicted"/>
<dbReference type="Proteomes" id="UP000326881">
    <property type="component" value="Chromosome"/>
</dbReference>